<dbReference type="AlphaFoldDB" id="A0A8J4FYL3"/>
<dbReference type="PANTHER" id="PTHR12446:SF34">
    <property type="entry name" value="PROTEIN LIN-54 HOMOLOG"/>
    <property type="match status" value="1"/>
</dbReference>
<dbReference type="GO" id="GO:0005634">
    <property type="term" value="C:nucleus"/>
    <property type="evidence" value="ECO:0007669"/>
    <property type="project" value="UniProtKB-SubCell"/>
</dbReference>
<comment type="subcellular location">
    <subcellularLocation>
        <location evidence="1">Nucleus</location>
    </subcellularLocation>
</comment>
<feature type="compositionally biased region" description="Basic and acidic residues" evidence="4">
    <location>
        <begin position="173"/>
        <end position="182"/>
    </location>
</feature>
<keyword evidence="3" id="KW-0539">Nucleus</keyword>
<dbReference type="Proteomes" id="UP000747110">
    <property type="component" value="Unassembled WGS sequence"/>
</dbReference>
<comment type="caution">
    <text evidence="6">The sequence shown here is derived from an EMBL/GenBank/DDBJ whole genome shotgun (WGS) entry which is preliminary data.</text>
</comment>
<gene>
    <name evidence="6" type="ORF">Vretifemale_18971</name>
</gene>
<evidence type="ECO:0000256" key="3">
    <source>
        <dbReference type="ARBA" id="ARBA00023242"/>
    </source>
</evidence>
<evidence type="ECO:0000256" key="2">
    <source>
        <dbReference type="ARBA" id="ARBA00007267"/>
    </source>
</evidence>
<dbReference type="PROSITE" id="PS51634">
    <property type="entry name" value="CRC"/>
    <property type="match status" value="1"/>
</dbReference>
<dbReference type="OrthoDB" id="6283463at2759"/>
<accession>A0A8J4FYL3</accession>
<evidence type="ECO:0000256" key="1">
    <source>
        <dbReference type="ARBA" id="ARBA00004123"/>
    </source>
</evidence>
<dbReference type="Pfam" id="PF03638">
    <property type="entry name" value="TCR"/>
    <property type="match status" value="2"/>
</dbReference>
<feature type="compositionally biased region" description="Polar residues" evidence="4">
    <location>
        <begin position="369"/>
        <end position="383"/>
    </location>
</feature>
<dbReference type="InterPro" id="IPR033467">
    <property type="entry name" value="Tesmin/TSO1-like_CXC"/>
</dbReference>
<dbReference type="PANTHER" id="PTHR12446">
    <property type="entry name" value="TESMIN/TSO1-RELATED"/>
    <property type="match status" value="1"/>
</dbReference>
<feature type="compositionally biased region" description="Low complexity" evidence="4">
    <location>
        <begin position="392"/>
        <end position="419"/>
    </location>
</feature>
<protein>
    <recommendedName>
        <fullName evidence="5">CRC domain-containing protein</fullName>
    </recommendedName>
</protein>
<dbReference type="InterPro" id="IPR028307">
    <property type="entry name" value="Lin-54_fam"/>
</dbReference>
<feature type="region of interest" description="Disordered" evidence="4">
    <location>
        <begin position="326"/>
        <end position="482"/>
    </location>
</feature>
<evidence type="ECO:0000313" key="6">
    <source>
        <dbReference type="EMBL" id="GIL91328.1"/>
    </source>
</evidence>
<comment type="similarity">
    <text evidence="2">Belongs to the lin-54 family.</text>
</comment>
<reference evidence="6" key="1">
    <citation type="journal article" date="2021" name="Proc. Natl. Acad. Sci. U.S.A.">
        <title>Three genomes in the algal genus Volvox reveal the fate of a haploid sex-determining region after a transition to homothallism.</title>
        <authorList>
            <person name="Yamamoto K."/>
            <person name="Hamaji T."/>
            <person name="Kawai-Toyooka H."/>
            <person name="Matsuzaki R."/>
            <person name="Takahashi F."/>
            <person name="Nishimura Y."/>
            <person name="Kawachi M."/>
            <person name="Noguchi H."/>
            <person name="Minakuchi Y."/>
            <person name="Umen J.G."/>
            <person name="Toyoda A."/>
            <person name="Nozaki H."/>
        </authorList>
    </citation>
    <scope>NUCLEOTIDE SEQUENCE</scope>
    <source>
        <strain evidence="6">NIES-3786</strain>
    </source>
</reference>
<dbReference type="SMART" id="SM01114">
    <property type="entry name" value="CXC"/>
    <property type="match status" value="2"/>
</dbReference>
<evidence type="ECO:0000256" key="4">
    <source>
        <dbReference type="SAM" id="MobiDB-lite"/>
    </source>
</evidence>
<organism evidence="6 7">
    <name type="scientific">Volvox reticuliferus</name>
    <dbReference type="NCBI Taxonomy" id="1737510"/>
    <lineage>
        <taxon>Eukaryota</taxon>
        <taxon>Viridiplantae</taxon>
        <taxon>Chlorophyta</taxon>
        <taxon>core chlorophytes</taxon>
        <taxon>Chlorophyceae</taxon>
        <taxon>CS clade</taxon>
        <taxon>Chlamydomonadales</taxon>
        <taxon>Volvocaceae</taxon>
        <taxon>Volvox</taxon>
    </lineage>
</organism>
<feature type="compositionally biased region" description="Low complexity" evidence="4">
    <location>
        <begin position="532"/>
        <end position="541"/>
    </location>
</feature>
<proteinExistence type="inferred from homology"/>
<feature type="compositionally biased region" description="Low complexity" evidence="4">
    <location>
        <begin position="458"/>
        <end position="475"/>
    </location>
</feature>
<feature type="compositionally biased region" description="Gly residues" evidence="4">
    <location>
        <begin position="162"/>
        <end position="171"/>
    </location>
</feature>
<feature type="region of interest" description="Disordered" evidence="4">
    <location>
        <begin position="162"/>
        <end position="183"/>
    </location>
</feature>
<name>A0A8J4FYL3_9CHLO</name>
<keyword evidence="7" id="KW-1185">Reference proteome</keyword>
<feature type="region of interest" description="Disordered" evidence="4">
    <location>
        <begin position="502"/>
        <end position="561"/>
    </location>
</feature>
<feature type="domain" description="CRC" evidence="5">
    <location>
        <begin position="559"/>
        <end position="670"/>
    </location>
</feature>
<dbReference type="InterPro" id="IPR005172">
    <property type="entry name" value="CRC"/>
</dbReference>
<dbReference type="GO" id="GO:0006355">
    <property type="term" value="P:regulation of DNA-templated transcription"/>
    <property type="evidence" value="ECO:0007669"/>
    <property type="project" value="TreeGrafter"/>
</dbReference>
<dbReference type="EMBL" id="BNCP01000064">
    <property type="protein sequence ID" value="GIL91328.1"/>
    <property type="molecule type" value="Genomic_DNA"/>
</dbReference>
<feature type="compositionally biased region" description="Gly residues" evidence="4">
    <location>
        <begin position="441"/>
        <end position="457"/>
    </location>
</feature>
<evidence type="ECO:0000259" key="5">
    <source>
        <dbReference type="PROSITE" id="PS51634"/>
    </source>
</evidence>
<evidence type="ECO:0000313" key="7">
    <source>
        <dbReference type="Proteomes" id="UP000747110"/>
    </source>
</evidence>
<sequence length="678" mass="70248">MPSMGMGYTQQLAAAALRGPARRIALHDFLPCEAHGMAVRTQMPGFGWPNAITNAPYVFNGPQHGSSTAPHLGGDGPTACGALYSSDGIGGGSLQISANDMILPPAPPLNLAGGLDLDMGQQLGRNMDGFATPRSLLGTADNVGHGVAAGNADCGGEGGASGAGLGGGSGRGSETDREEGRAGRFVQATDTGTKFPLVPLHHTSLGLPRGMMMMTNGSGNLPSPESLEQKQKPVWSYPSSNEESRIVVAGGMNVESGASRTTADTCGGVDMNYQRRPAVARATGAIGSRMIGSSQELGAPGTSGFVPVDGGDKNMDVGLHASVGAVRNGTYGAPTDRYPRVSSSSLPAPPPHLGMMPVSNGNPMGHTSAEASQSQAQVLSDDTVQLPKHPFQHPQHNQTQQSQQQQQSSQQQEHQQQQQLLRGGSGAFGVRIGRDPSCDRPGGGLPPRSGGAHGGGMSAAAAGATAAGDTSTPSTLQRPHRTRTATMLYNCGAANEGTTSTRCVGPMDLDGASQEPEPSMELGGHANGNGNGNAHRSSHGSAGVPPLVPTGRNRRSSEGNKSCRCKKSLCLKLYCDCFAAGQYCENCSCIACRNRPEHAELVQQRRDDIAARDPQAFTRKIQVAPNGNGKHKRGCNCRKSHCLKKYCECYQGGVKCGTQCSCTECENMDPDSAAEGAR</sequence>